<dbReference type="InterPro" id="IPR025637">
    <property type="entry name" value="DUF4333"/>
</dbReference>
<evidence type="ECO:0000313" key="4">
    <source>
        <dbReference type="Proteomes" id="UP001589783"/>
    </source>
</evidence>
<gene>
    <name evidence="3" type="ORF">ACFFJD_11720</name>
</gene>
<protein>
    <submittedName>
        <fullName evidence="3">DUF4333 domain-containing protein</fullName>
    </submittedName>
</protein>
<reference evidence="3 4" key="1">
    <citation type="submission" date="2024-09" db="EMBL/GenBank/DDBJ databases">
        <authorList>
            <person name="Sun Q."/>
            <person name="Mori K."/>
        </authorList>
    </citation>
    <scope>NUCLEOTIDE SEQUENCE [LARGE SCALE GENOMIC DNA]</scope>
    <source>
        <strain evidence="3 4">CCM 7957</strain>
    </source>
</reference>
<sequence length="140" mass="14393">MQAPVAPPQSYAGADVLEEAPRADNGGGSGGRGKLWLALVAALVVIGGAVALSAYVWPGWVTKTLSQTALQDGVQRVLTEGDPAQGYGLKDVSDVSCPSGMKAQAGETFTCQVKVGDQNQRVTIKVTDDDGTYEVSAPAD</sequence>
<keyword evidence="1" id="KW-0812">Transmembrane</keyword>
<keyword evidence="1" id="KW-1133">Transmembrane helix</keyword>
<comment type="caution">
    <text evidence="3">The sequence shown here is derived from an EMBL/GenBank/DDBJ whole genome shotgun (WGS) entry which is preliminary data.</text>
</comment>
<evidence type="ECO:0000256" key="1">
    <source>
        <dbReference type="SAM" id="Phobius"/>
    </source>
</evidence>
<dbReference type="Pfam" id="PF14230">
    <property type="entry name" value="DUF4333"/>
    <property type="match status" value="1"/>
</dbReference>
<name>A0ABV6H9E3_9ACTN</name>
<dbReference type="RefSeq" id="WP_382364274.1">
    <property type="nucleotide sequence ID" value="NZ_JBHLWV010000020.1"/>
</dbReference>
<accession>A0ABV6H9E3</accession>
<keyword evidence="1" id="KW-0472">Membrane</keyword>
<organism evidence="3 4">
    <name type="scientific">Gordonia phosphorivorans</name>
    <dbReference type="NCBI Taxonomy" id="1056982"/>
    <lineage>
        <taxon>Bacteria</taxon>
        <taxon>Bacillati</taxon>
        <taxon>Actinomycetota</taxon>
        <taxon>Actinomycetes</taxon>
        <taxon>Mycobacteriales</taxon>
        <taxon>Gordoniaceae</taxon>
        <taxon>Gordonia</taxon>
    </lineage>
</organism>
<feature type="domain" description="DUF4333" evidence="2">
    <location>
        <begin position="51"/>
        <end position="131"/>
    </location>
</feature>
<keyword evidence="4" id="KW-1185">Reference proteome</keyword>
<proteinExistence type="predicted"/>
<dbReference type="EMBL" id="JBHLWV010000020">
    <property type="protein sequence ID" value="MFC0315514.1"/>
    <property type="molecule type" value="Genomic_DNA"/>
</dbReference>
<evidence type="ECO:0000313" key="3">
    <source>
        <dbReference type="EMBL" id="MFC0315514.1"/>
    </source>
</evidence>
<dbReference type="Proteomes" id="UP001589783">
    <property type="component" value="Unassembled WGS sequence"/>
</dbReference>
<feature type="transmembrane region" description="Helical" evidence="1">
    <location>
        <begin position="35"/>
        <end position="57"/>
    </location>
</feature>
<evidence type="ECO:0000259" key="2">
    <source>
        <dbReference type="Pfam" id="PF14230"/>
    </source>
</evidence>